<evidence type="ECO:0000256" key="13">
    <source>
        <dbReference type="ARBA" id="ARBA00022842"/>
    </source>
</evidence>
<feature type="coiled-coil region" evidence="19">
    <location>
        <begin position="1042"/>
        <end position="1069"/>
    </location>
</feature>
<name>A0A0E0NF65_ORYRU</name>
<evidence type="ECO:0000256" key="10">
    <source>
        <dbReference type="ARBA" id="ARBA00022801"/>
    </source>
</evidence>
<keyword evidence="10" id="KW-0378">Hydrolase</keyword>
<evidence type="ECO:0000256" key="8">
    <source>
        <dbReference type="ARBA" id="ARBA00022741"/>
    </source>
</evidence>
<evidence type="ECO:0000313" key="23">
    <source>
        <dbReference type="Proteomes" id="UP000008022"/>
    </source>
</evidence>
<keyword evidence="16" id="KW-0539">Nucleus</keyword>
<evidence type="ECO:0000256" key="16">
    <source>
        <dbReference type="ARBA" id="ARBA00023242"/>
    </source>
</evidence>
<dbReference type="GO" id="GO:0046872">
    <property type="term" value="F:metal ion binding"/>
    <property type="evidence" value="ECO:0007669"/>
    <property type="project" value="UniProtKB-KW"/>
</dbReference>
<dbReference type="GO" id="GO:0007004">
    <property type="term" value="P:telomere maintenance via telomerase"/>
    <property type="evidence" value="ECO:0007669"/>
    <property type="project" value="TreeGrafter"/>
</dbReference>
<protein>
    <recommendedName>
        <fullName evidence="5">DNA repair protein RAD50</fullName>
    </recommendedName>
</protein>
<evidence type="ECO:0000256" key="20">
    <source>
        <dbReference type="SAM" id="MobiDB-lite"/>
    </source>
</evidence>
<comment type="subcellular location">
    <subcellularLocation>
        <location evidence="3">Chromosome</location>
    </subcellularLocation>
    <subcellularLocation>
        <location evidence="2">Nucleus</location>
    </subcellularLocation>
</comment>
<evidence type="ECO:0000256" key="14">
    <source>
        <dbReference type="ARBA" id="ARBA00023054"/>
    </source>
</evidence>
<dbReference type="GO" id="GO:0051880">
    <property type="term" value="F:G-quadruplex DNA binding"/>
    <property type="evidence" value="ECO:0007669"/>
    <property type="project" value="TreeGrafter"/>
</dbReference>
<evidence type="ECO:0000256" key="17">
    <source>
        <dbReference type="ARBA" id="ARBA00023254"/>
    </source>
</evidence>
<dbReference type="STRING" id="4529.A0A0E0NF65"/>
<keyword evidence="17" id="KW-0469">Meiosis</keyword>
<dbReference type="GO" id="GO:0070192">
    <property type="term" value="P:chromosome organization involved in meiotic cell cycle"/>
    <property type="evidence" value="ECO:0007669"/>
    <property type="project" value="TreeGrafter"/>
</dbReference>
<comment type="similarity">
    <text evidence="4">Belongs to the SMC family. RAD50 subfamily.</text>
</comment>
<comment type="catalytic activity">
    <reaction evidence="18">
        <text>ATP + H2O = ADP + phosphate + H(+)</text>
        <dbReference type="Rhea" id="RHEA:13065"/>
        <dbReference type="ChEBI" id="CHEBI:15377"/>
        <dbReference type="ChEBI" id="CHEBI:15378"/>
        <dbReference type="ChEBI" id="CHEBI:30616"/>
        <dbReference type="ChEBI" id="CHEBI:43474"/>
        <dbReference type="ChEBI" id="CHEBI:456216"/>
    </reaction>
</comment>
<dbReference type="GO" id="GO:0016887">
    <property type="term" value="F:ATP hydrolysis activity"/>
    <property type="evidence" value="ECO:0007669"/>
    <property type="project" value="InterPro"/>
</dbReference>
<dbReference type="InterPro" id="IPR027417">
    <property type="entry name" value="P-loop_NTPase"/>
</dbReference>
<dbReference type="PANTHER" id="PTHR18867:SF12">
    <property type="entry name" value="DNA REPAIR PROTEIN RAD50"/>
    <property type="match status" value="1"/>
</dbReference>
<evidence type="ECO:0000256" key="2">
    <source>
        <dbReference type="ARBA" id="ARBA00004123"/>
    </source>
</evidence>
<evidence type="ECO:0000256" key="11">
    <source>
        <dbReference type="ARBA" id="ARBA00022833"/>
    </source>
</evidence>
<dbReference type="GO" id="GO:0000794">
    <property type="term" value="C:condensed nuclear chromosome"/>
    <property type="evidence" value="ECO:0007669"/>
    <property type="project" value="TreeGrafter"/>
</dbReference>
<feature type="domain" description="Rad50/SbcC-type AAA" evidence="21">
    <location>
        <begin position="6"/>
        <end position="118"/>
    </location>
</feature>
<dbReference type="EnsemblPlants" id="ORUFI02G18230.1">
    <property type="protein sequence ID" value="ORUFI02G18230.1"/>
    <property type="gene ID" value="ORUFI02G18230"/>
</dbReference>
<keyword evidence="15" id="KW-0234">DNA repair</keyword>
<keyword evidence="7" id="KW-0479">Metal-binding</keyword>
<evidence type="ECO:0000256" key="5">
    <source>
        <dbReference type="ARBA" id="ARBA00017893"/>
    </source>
</evidence>
<dbReference type="GO" id="GO:0000722">
    <property type="term" value="P:telomere maintenance via recombination"/>
    <property type="evidence" value="ECO:0007669"/>
    <property type="project" value="UniProtKB-ARBA"/>
</dbReference>
<evidence type="ECO:0000256" key="12">
    <source>
        <dbReference type="ARBA" id="ARBA00022840"/>
    </source>
</evidence>
<sequence length="1496" mass="168529">MSTVDKMLIKGIRSFDPENKNVITFFKPLTLIVGPNGAGKTTIIECLKLSCTGELPPNSRSGHTFVHDPKVAGETETKGQIKLRFKTAAGKDVVCIRSFQLTQKASKMEFKAIESVLQTINPHTGEDFLVVNTVPMVAYKDVHYFPCTLYCPCQKVCLSYRCADMDREIPALMGVSKAILENVIFVHQDESNWPLQDPSTLKKKFDDIFSATRYTKALEVIKKLHKDQAQEIKTFRLKLENLQTLKDQAYRLRDNIAQDQEKSDALKIQMEELRTNVQGVEDKIRRTEKSLADLRRLQQEINSSTSARTTYFTLQQQQYAALSEENEDTDDELKEWQTKFEERMALLQNKISKLERDVDDENTTSSFLSKAINDLMRETGRLQAEADAHMSVKHERDSAIRKIFTKHNLGPIPDAPLTDAAAMHLTNITKAKLSNLNDDLQDKKKSNEAQKQFLWGRYLEVNTRYSEVVGQIESKVASKKGISRRMKDKESERDAAEMDLSKYNLPRIDEKERHLQIEVERKALALGERNYDSIVNQKRTEIFSLDQKIKTLQFDEHKDKIRIVFKGRTPSEKEVKKELSQAFGSVDREYNDLNSKSQEAAQELKLVQMKILDARSHLSKLQKELDGQGGGVGNYDDDALSATRDGAAFSAIVPVRGCGGGTGDDDALFTAIGPIGGGAAAPGCSAIFSVVVRIRGCGSAVTPHNSPVGARWGTINSAIAMEDHRVASSPFPSATTAAARDLPAASSSGGCDYAERCSTTGSITCGANGVGSRRATRAGKGGASAAAQREQHACQPPGGGAVYMSSRCATRVGAGGSWFLATPRRQPFSHAAGAHSRYGASSCGDRGMHGARDATSGGGVRDGNGSSFVPAVRNLSYAKGMRQMYEPFENLARELHMCPCCQRAFTPDEEDEFVKKQRTTCESTAERMNKISLECSNAEDFFQQLNKLNATYEEFVKLGKEAIPLAEKNLKQLLADESEKAQTFDDFVSVLAQVKMDKDAVQVLLQPVETIDRHVQEIQQLGPQVENLEYKLDVRGQGVKSLEQIQLELNSVQRTRDTLNNEVDDLRDQQRTLTDGLTNAQMRWHDIREEKLKASEESLGPLSKERESLLQEHEALKEKLDQEYHQLAERKREFQQEIDALETHNERIKGYLNSKKGEKLNELQEKHTQLQSDLQKSKERKEEKSAELSKNKELLKSQDQLKRNIDDNLNYRRTKDEVERLTHEIELLEDKILSIGSLSTIEADLKQHSQEKDRLLSEYNRCQGTQSVYQSNISKHKLELKQTQYKDIEKRYFNQLLQLKVDGMNVQTTEMANKDLDRYYAALDKALMRFHTMKMEEINKIIKELWQQTYRGQDIDYISINSDSEGAGTRSYSYRVVMQTGDAELEMRGRCSAGQKVLASLIIRLALAETFCLNCGILALDEPTTNLDGPNAESLAGALLRIMESRKGQENFQLIVITHDERFAQLIGQRQLAEKYYRVSKDEHQHSKIEAQEIFD</sequence>
<dbReference type="Pfam" id="PF13558">
    <property type="entry name" value="SbcC_Walker_B"/>
    <property type="match status" value="1"/>
</dbReference>
<dbReference type="GO" id="GO:0043047">
    <property type="term" value="F:single-stranded telomeric DNA binding"/>
    <property type="evidence" value="ECO:0007669"/>
    <property type="project" value="TreeGrafter"/>
</dbReference>
<accession>A0A0E0NF65</accession>
<feature type="coiled-coil region" evidence="19">
    <location>
        <begin position="242"/>
        <end position="364"/>
    </location>
</feature>
<comment type="cofactor">
    <cofactor evidence="1">
        <name>Zn(2+)</name>
        <dbReference type="ChEBI" id="CHEBI:29105"/>
    </cofactor>
</comment>
<keyword evidence="8" id="KW-0547">Nucleotide-binding</keyword>
<feature type="compositionally biased region" description="Basic and acidic residues" evidence="20">
    <location>
        <begin position="1175"/>
        <end position="1195"/>
    </location>
</feature>
<dbReference type="Proteomes" id="UP000008022">
    <property type="component" value="Unassembled WGS sequence"/>
</dbReference>
<dbReference type="GO" id="GO:0003691">
    <property type="term" value="F:double-stranded telomeric DNA binding"/>
    <property type="evidence" value="ECO:0007669"/>
    <property type="project" value="TreeGrafter"/>
</dbReference>
<keyword evidence="14 19" id="KW-0175">Coiled coil</keyword>
<organism evidence="22 23">
    <name type="scientific">Oryza rufipogon</name>
    <name type="common">Brownbeard rice</name>
    <name type="synonym">Asian wild rice</name>
    <dbReference type="NCBI Taxonomy" id="4529"/>
    <lineage>
        <taxon>Eukaryota</taxon>
        <taxon>Viridiplantae</taxon>
        <taxon>Streptophyta</taxon>
        <taxon>Embryophyta</taxon>
        <taxon>Tracheophyta</taxon>
        <taxon>Spermatophyta</taxon>
        <taxon>Magnoliopsida</taxon>
        <taxon>Liliopsida</taxon>
        <taxon>Poales</taxon>
        <taxon>Poaceae</taxon>
        <taxon>BOP clade</taxon>
        <taxon>Oryzoideae</taxon>
        <taxon>Oryzeae</taxon>
        <taxon>Oryzinae</taxon>
        <taxon>Oryza</taxon>
    </lineage>
</organism>
<evidence type="ECO:0000256" key="19">
    <source>
        <dbReference type="SAM" id="Coils"/>
    </source>
</evidence>
<reference evidence="22" key="2">
    <citation type="submission" date="2015-06" db="UniProtKB">
        <authorList>
            <consortium name="EnsemblPlants"/>
        </authorList>
    </citation>
    <scope>IDENTIFICATION</scope>
</reference>
<reference evidence="23" key="1">
    <citation type="submission" date="2013-06" db="EMBL/GenBank/DDBJ databases">
        <authorList>
            <person name="Zhao Q."/>
        </authorList>
    </citation>
    <scope>NUCLEOTIDE SEQUENCE</scope>
    <source>
        <strain evidence="23">cv. W1943</strain>
    </source>
</reference>
<evidence type="ECO:0000256" key="6">
    <source>
        <dbReference type="ARBA" id="ARBA00022454"/>
    </source>
</evidence>
<evidence type="ECO:0000256" key="1">
    <source>
        <dbReference type="ARBA" id="ARBA00001947"/>
    </source>
</evidence>
<dbReference type="SUPFAM" id="SSF52540">
    <property type="entry name" value="P-loop containing nucleoside triphosphate hydrolases"/>
    <property type="match status" value="1"/>
</dbReference>
<evidence type="ECO:0000313" key="22">
    <source>
        <dbReference type="EnsemblPlants" id="ORUFI02G18230.1"/>
    </source>
</evidence>
<evidence type="ECO:0000259" key="21">
    <source>
        <dbReference type="Pfam" id="PF13476"/>
    </source>
</evidence>
<evidence type="ECO:0000256" key="4">
    <source>
        <dbReference type="ARBA" id="ARBA00009439"/>
    </source>
</evidence>
<dbReference type="eggNOG" id="KOG0962">
    <property type="taxonomic scope" value="Eukaryota"/>
</dbReference>
<dbReference type="OMA" id="FSDYYYR"/>
<keyword evidence="9" id="KW-0227">DNA damage</keyword>
<dbReference type="Pfam" id="PF13476">
    <property type="entry name" value="AAA_23"/>
    <property type="match status" value="1"/>
</dbReference>
<proteinExistence type="inferred from homology"/>
<dbReference type="GO" id="GO:0006302">
    <property type="term" value="P:double-strand break repair"/>
    <property type="evidence" value="ECO:0007669"/>
    <property type="project" value="InterPro"/>
</dbReference>
<evidence type="ECO:0000256" key="9">
    <source>
        <dbReference type="ARBA" id="ARBA00022763"/>
    </source>
</evidence>
<evidence type="ECO:0000256" key="7">
    <source>
        <dbReference type="ARBA" id="ARBA00022723"/>
    </source>
</evidence>
<keyword evidence="23" id="KW-1185">Reference proteome</keyword>
<keyword evidence="6" id="KW-0158">Chromosome</keyword>
<keyword evidence="11" id="KW-0862">Zinc</keyword>
<keyword evidence="13" id="KW-0460">Magnesium</keyword>
<dbReference type="GO" id="GO:0030870">
    <property type="term" value="C:Mre11 complex"/>
    <property type="evidence" value="ECO:0007669"/>
    <property type="project" value="UniProtKB-ARBA"/>
</dbReference>
<dbReference type="InterPro" id="IPR038729">
    <property type="entry name" value="Rad50/SbcC_AAA"/>
</dbReference>
<dbReference type="HOGENOM" id="CLU_006184_0_0_1"/>
<feature type="region of interest" description="Disordered" evidence="20">
    <location>
        <begin position="769"/>
        <end position="796"/>
    </location>
</feature>
<dbReference type="PANTHER" id="PTHR18867">
    <property type="entry name" value="RAD50"/>
    <property type="match status" value="1"/>
</dbReference>
<evidence type="ECO:0000256" key="18">
    <source>
        <dbReference type="ARBA" id="ARBA00049360"/>
    </source>
</evidence>
<feature type="region of interest" description="Disordered" evidence="20">
    <location>
        <begin position="1165"/>
        <end position="1195"/>
    </location>
</feature>
<dbReference type="Gramene" id="ORUFI02G18230.1">
    <property type="protein sequence ID" value="ORUFI02G18230.1"/>
    <property type="gene ID" value="ORUFI02G18230"/>
</dbReference>
<dbReference type="GO" id="GO:0005524">
    <property type="term" value="F:ATP binding"/>
    <property type="evidence" value="ECO:0007669"/>
    <property type="project" value="UniProtKB-KW"/>
</dbReference>
<dbReference type="Gene3D" id="3.40.50.300">
    <property type="entry name" value="P-loop containing nucleotide triphosphate hydrolases"/>
    <property type="match status" value="2"/>
</dbReference>
<keyword evidence="12" id="KW-0067">ATP-binding</keyword>
<dbReference type="FunFam" id="3.40.50.300:FF:000593">
    <property type="entry name" value="DNA repair protein RAD50"/>
    <property type="match status" value="1"/>
</dbReference>
<evidence type="ECO:0000256" key="15">
    <source>
        <dbReference type="ARBA" id="ARBA00023204"/>
    </source>
</evidence>
<evidence type="ECO:0000256" key="3">
    <source>
        <dbReference type="ARBA" id="ARBA00004286"/>
    </source>
</evidence>